<dbReference type="PROSITE" id="PS51318">
    <property type="entry name" value="TAT"/>
    <property type="match status" value="1"/>
</dbReference>
<dbReference type="PANTHER" id="PTHR35007:SF1">
    <property type="entry name" value="PILUS ASSEMBLY PROTEIN"/>
    <property type="match status" value="1"/>
</dbReference>
<evidence type="ECO:0000259" key="8">
    <source>
        <dbReference type="PROSITE" id="PS50234"/>
    </source>
</evidence>
<dbReference type="Proteomes" id="UP001291999">
    <property type="component" value="Unassembled WGS sequence"/>
</dbReference>
<feature type="transmembrane region" description="Helical" evidence="6">
    <location>
        <begin position="578"/>
        <end position="597"/>
    </location>
</feature>
<feature type="domain" description="VWFA" evidence="8">
    <location>
        <begin position="88"/>
        <end position="260"/>
    </location>
</feature>
<evidence type="ECO:0000256" key="5">
    <source>
        <dbReference type="ARBA" id="ARBA00023136"/>
    </source>
</evidence>
<dbReference type="RefSeq" id="WP_322425495.1">
    <property type="nucleotide sequence ID" value="NZ_JAXQPW010000007.1"/>
</dbReference>
<evidence type="ECO:0000256" key="7">
    <source>
        <dbReference type="SAM" id="SignalP"/>
    </source>
</evidence>
<dbReference type="EMBL" id="JAXQPW010000007">
    <property type="protein sequence ID" value="MDZ5663812.1"/>
    <property type="molecule type" value="Genomic_DNA"/>
</dbReference>
<feature type="transmembrane region" description="Helical" evidence="6">
    <location>
        <begin position="400"/>
        <end position="422"/>
    </location>
</feature>
<reference evidence="9 10" key="1">
    <citation type="submission" date="2023-11" db="EMBL/GenBank/DDBJ databases">
        <title>Novel species in genus Nocardioides.</title>
        <authorList>
            <person name="Zhou H."/>
        </authorList>
    </citation>
    <scope>NUCLEOTIDE SEQUENCE [LARGE SCALE GENOMIC DNA]</scope>
    <source>
        <strain evidence="9 10">S-58</strain>
    </source>
</reference>
<keyword evidence="4 6" id="KW-1133">Transmembrane helix</keyword>
<keyword evidence="2" id="KW-1003">Cell membrane</keyword>
<name>A0ABU5KFS2_9ACTN</name>
<keyword evidence="10" id="KW-1185">Reference proteome</keyword>
<comment type="caution">
    <text evidence="9">The sequence shown here is derived from an EMBL/GenBank/DDBJ whole genome shotgun (WGS) entry which is preliminary data.</text>
</comment>
<dbReference type="Pfam" id="PF13519">
    <property type="entry name" value="VWA_2"/>
    <property type="match status" value="1"/>
</dbReference>
<keyword evidence="5 6" id="KW-0472">Membrane</keyword>
<dbReference type="InterPro" id="IPR006311">
    <property type="entry name" value="TAT_signal"/>
</dbReference>
<proteinExistence type="predicted"/>
<dbReference type="InterPro" id="IPR002035">
    <property type="entry name" value="VWF_A"/>
</dbReference>
<keyword evidence="7" id="KW-0732">Signal</keyword>
<sequence length="637" mass="66291">MSTTLRRVLATTAAGAFVALAVAAPAHATNEINIDHVQSKSGSVSMLLSADGLPEGSVVDDETLSVTVDGNPVQATVETAASGDIVRSTVLVVDTSSSMSKGNKYDAAVAAVQAYLESTPPEIAVGLVTFAGKVKDQIPPSTDRDAILQAVEDAELTRGTSVYDAIDAARELLGTEGARSLMVLSDGADTSSSTTLDVAGGGAVDAGVVVDVVALQTEGQGDSKQLSSLADSTGGRVIPADPEALSSVLAKQGDILAHQLVVSFDVPEGVEDEASVDVSVTSGEQTYSDSAFVALGAFGFDTPDVVKTGKALVSTPVMLLGAVAVFLGLGGLLTVSLTGPRGPSTAEARLDAYFAGTDTTARNKRKKKTRTEAASLRQSALAVTDKVVNADLETRIARRLTGAGSALTASEWLLLHSGIAVAGAVVGFLMGGGVLGVLGLVMGTVVPWMYLKWRHGRRLNAFNGQLAQTLGLMAGGLQAGLSLPQAVDTVVREGHEPMAGELRRALIEQRLGVDITDALDSVGARMDSEDFGWVVMAIRIQREVGGNLAEILHTVSETLREREYLRRQVKALSAEGRLSGYILVGLPPLIFLYMFFTNREYVSVLYTTGLGYIMLAAAVTLLTVGSWAMSKLATVKV</sequence>
<comment type="subcellular location">
    <subcellularLocation>
        <location evidence="1">Cell membrane</location>
        <topology evidence="1">Multi-pass membrane protein</topology>
    </subcellularLocation>
</comment>
<evidence type="ECO:0000256" key="4">
    <source>
        <dbReference type="ARBA" id="ARBA00022989"/>
    </source>
</evidence>
<dbReference type="SUPFAM" id="SSF53300">
    <property type="entry name" value="vWA-like"/>
    <property type="match status" value="1"/>
</dbReference>
<dbReference type="Gene3D" id="3.40.50.410">
    <property type="entry name" value="von Willebrand factor, type A domain"/>
    <property type="match status" value="1"/>
</dbReference>
<protein>
    <submittedName>
        <fullName evidence="9">Type II secretion system F family protein</fullName>
    </submittedName>
</protein>
<dbReference type="SMART" id="SM00327">
    <property type="entry name" value="VWA"/>
    <property type="match status" value="1"/>
</dbReference>
<accession>A0ABU5KFS2</accession>
<dbReference type="PANTHER" id="PTHR35007">
    <property type="entry name" value="INTEGRAL MEMBRANE PROTEIN-RELATED"/>
    <property type="match status" value="1"/>
</dbReference>
<evidence type="ECO:0000256" key="3">
    <source>
        <dbReference type="ARBA" id="ARBA00022692"/>
    </source>
</evidence>
<evidence type="ECO:0000256" key="1">
    <source>
        <dbReference type="ARBA" id="ARBA00004651"/>
    </source>
</evidence>
<gene>
    <name evidence="9" type="ORF">SFC79_18695</name>
</gene>
<dbReference type="PROSITE" id="PS50234">
    <property type="entry name" value="VWFA"/>
    <property type="match status" value="1"/>
</dbReference>
<evidence type="ECO:0000256" key="6">
    <source>
        <dbReference type="SAM" id="Phobius"/>
    </source>
</evidence>
<evidence type="ECO:0000256" key="2">
    <source>
        <dbReference type="ARBA" id="ARBA00022475"/>
    </source>
</evidence>
<dbReference type="Pfam" id="PF00482">
    <property type="entry name" value="T2SSF"/>
    <property type="match status" value="1"/>
</dbReference>
<keyword evidence="3 6" id="KW-0812">Transmembrane</keyword>
<dbReference type="Gene3D" id="1.20.81.30">
    <property type="entry name" value="Type II secretion system (T2SS), domain F"/>
    <property type="match status" value="1"/>
</dbReference>
<dbReference type="InterPro" id="IPR042094">
    <property type="entry name" value="T2SS_GspF_sf"/>
</dbReference>
<feature type="transmembrane region" description="Helical" evidence="6">
    <location>
        <begin position="428"/>
        <end position="451"/>
    </location>
</feature>
<evidence type="ECO:0000313" key="9">
    <source>
        <dbReference type="EMBL" id="MDZ5663812.1"/>
    </source>
</evidence>
<feature type="chain" id="PRO_5047416199" evidence="7">
    <location>
        <begin position="29"/>
        <end position="637"/>
    </location>
</feature>
<organism evidence="9 10">
    <name type="scientific">Nocardioides renjunii</name>
    <dbReference type="NCBI Taxonomy" id="3095075"/>
    <lineage>
        <taxon>Bacteria</taxon>
        <taxon>Bacillati</taxon>
        <taxon>Actinomycetota</taxon>
        <taxon>Actinomycetes</taxon>
        <taxon>Propionibacteriales</taxon>
        <taxon>Nocardioidaceae</taxon>
        <taxon>Nocardioides</taxon>
    </lineage>
</organism>
<feature type="transmembrane region" description="Helical" evidence="6">
    <location>
        <begin position="609"/>
        <end position="629"/>
    </location>
</feature>
<dbReference type="InterPro" id="IPR036465">
    <property type="entry name" value="vWFA_dom_sf"/>
</dbReference>
<dbReference type="CDD" id="cd00198">
    <property type="entry name" value="vWFA"/>
    <property type="match status" value="1"/>
</dbReference>
<feature type="transmembrane region" description="Helical" evidence="6">
    <location>
        <begin position="317"/>
        <end position="339"/>
    </location>
</feature>
<feature type="signal peptide" evidence="7">
    <location>
        <begin position="1"/>
        <end position="28"/>
    </location>
</feature>
<dbReference type="InterPro" id="IPR018076">
    <property type="entry name" value="T2SS_GspF_dom"/>
</dbReference>
<evidence type="ECO:0000313" key="10">
    <source>
        <dbReference type="Proteomes" id="UP001291999"/>
    </source>
</evidence>